<proteinExistence type="predicted"/>
<feature type="non-terminal residue" evidence="2">
    <location>
        <position position="1"/>
    </location>
</feature>
<feature type="non-terminal residue" evidence="2">
    <location>
        <position position="195"/>
    </location>
</feature>
<evidence type="ECO:0000313" key="2">
    <source>
        <dbReference type="EMBL" id="GMR45499.1"/>
    </source>
</evidence>
<evidence type="ECO:0000259" key="1">
    <source>
        <dbReference type="PROSITE" id="PS50181"/>
    </source>
</evidence>
<dbReference type="AlphaFoldDB" id="A0AAN5CJG9"/>
<name>A0AAN5CJG9_9BILA</name>
<dbReference type="Proteomes" id="UP001328107">
    <property type="component" value="Unassembled WGS sequence"/>
</dbReference>
<dbReference type="SUPFAM" id="SSF81383">
    <property type="entry name" value="F-box domain"/>
    <property type="match status" value="1"/>
</dbReference>
<feature type="domain" description="F-box" evidence="1">
    <location>
        <begin position="31"/>
        <end position="83"/>
    </location>
</feature>
<comment type="caution">
    <text evidence="2">The sequence shown here is derived from an EMBL/GenBank/DDBJ whole genome shotgun (WGS) entry which is preliminary data.</text>
</comment>
<dbReference type="EMBL" id="BTRK01000004">
    <property type="protein sequence ID" value="GMR45499.1"/>
    <property type="molecule type" value="Genomic_DNA"/>
</dbReference>
<dbReference type="InterPro" id="IPR001810">
    <property type="entry name" value="F-box_dom"/>
</dbReference>
<dbReference type="CDD" id="cd09917">
    <property type="entry name" value="F-box_SF"/>
    <property type="match status" value="1"/>
</dbReference>
<reference evidence="3" key="1">
    <citation type="submission" date="2022-10" db="EMBL/GenBank/DDBJ databases">
        <title>Genome assembly of Pristionchus species.</title>
        <authorList>
            <person name="Yoshida K."/>
            <person name="Sommer R.J."/>
        </authorList>
    </citation>
    <scope>NUCLEOTIDE SEQUENCE [LARGE SCALE GENOMIC DNA]</scope>
    <source>
        <strain evidence="3">RS5460</strain>
    </source>
</reference>
<dbReference type="PROSITE" id="PS50181">
    <property type="entry name" value="FBOX"/>
    <property type="match status" value="1"/>
</dbReference>
<dbReference type="Pfam" id="PF00646">
    <property type="entry name" value="F-box"/>
    <property type="match status" value="1"/>
</dbReference>
<sequence>NFLSRVLSKAYSFYRLPLMSFLSRLRLGKARVCYGDLPDDVIRMLISFLDRETLLSLMATSKTMRDRIVSFRISIPRRVIRQFTISVRQRDLRLCTREDPAICRVRAKADSQSIDMLLTCRTAVFLRPSLIGLVGTPKKIPPMQPLDEILGDIVRYSKMDLENVRFLSDTKPFRFQFLQEDIDRRKVRFNYTYLF</sequence>
<keyword evidence="3" id="KW-1185">Reference proteome</keyword>
<accession>A0AAN5CJG9</accession>
<gene>
    <name evidence="2" type="ORF">PMAYCL1PPCAC_15694</name>
</gene>
<evidence type="ECO:0000313" key="3">
    <source>
        <dbReference type="Proteomes" id="UP001328107"/>
    </source>
</evidence>
<dbReference type="InterPro" id="IPR036047">
    <property type="entry name" value="F-box-like_dom_sf"/>
</dbReference>
<organism evidence="2 3">
    <name type="scientific">Pristionchus mayeri</name>
    <dbReference type="NCBI Taxonomy" id="1317129"/>
    <lineage>
        <taxon>Eukaryota</taxon>
        <taxon>Metazoa</taxon>
        <taxon>Ecdysozoa</taxon>
        <taxon>Nematoda</taxon>
        <taxon>Chromadorea</taxon>
        <taxon>Rhabditida</taxon>
        <taxon>Rhabditina</taxon>
        <taxon>Diplogasteromorpha</taxon>
        <taxon>Diplogasteroidea</taxon>
        <taxon>Neodiplogasteridae</taxon>
        <taxon>Pristionchus</taxon>
    </lineage>
</organism>
<protein>
    <recommendedName>
        <fullName evidence="1">F-box domain-containing protein</fullName>
    </recommendedName>
</protein>